<comment type="caution">
    <text evidence="2">The sequence shown here is derived from an EMBL/GenBank/DDBJ whole genome shotgun (WGS) entry which is preliminary data.</text>
</comment>
<sequence>MCTALGFRVETLEVMMGKQPGEIISNLPLLSSADGKDTMVKNAFDQRLVPPTDFPPIVNVSEGTAKYVNIPILVMSNANLKTHVVRSLNKSILVQSDWLDLNESLSTPCVGEEEDFDDYVNDDMYSFMVGCVVDQAVLNGSGKRRKVNLRKNSLWISLSLLMQWALLAFWMMMRRLLAFHVVNPGLLASLMVSPFCWVVACVDSRLMVFLSGCH</sequence>
<keyword evidence="1" id="KW-0812">Transmembrane</keyword>
<keyword evidence="1" id="KW-1133">Transmembrane helix</keyword>
<protein>
    <submittedName>
        <fullName evidence="2">Uncharacterized protein</fullName>
    </submittedName>
</protein>
<dbReference type="OrthoDB" id="1924068at2759"/>
<proteinExistence type="predicted"/>
<evidence type="ECO:0000313" key="3">
    <source>
        <dbReference type="Proteomes" id="UP000829196"/>
    </source>
</evidence>
<dbReference type="AlphaFoldDB" id="A0A8T3AU45"/>
<dbReference type="EMBL" id="JAGYWB010000013">
    <property type="protein sequence ID" value="KAI0499641.1"/>
    <property type="molecule type" value="Genomic_DNA"/>
</dbReference>
<reference evidence="2" key="1">
    <citation type="journal article" date="2022" name="Front. Genet.">
        <title>Chromosome-Scale Assembly of the Dendrobium nobile Genome Provides Insights Into the Molecular Mechanism of the Biosynthesis of the Medicinal Active Ingredient of Dendrobium.</title>
        <authorList>
            <person name="Xu Q."/>
            <person name="Niu S.-C."/>
            <person name="Li K.-L."/>
            <person name="Zheng P.-J."/>
            <person name="Zhang X.-J."/>
            <person name="Jia Y."/>
            <person name="Liu Y."/>
            <person name="Niu Y.-X."/>
            <person name="Yu L.-H."/>
            <person name="Chen D.-F."/>
            <person name="Zhang G.-Q."/>
        </authorList>
    </citation>
    <scope>NUCLEOTIDE SEQUENCE</scope>
    <source>
        <tissue evidence="2">Leaf</tissue>
    </source>
</reference>
<keyword evidence="3" id="KW-1185">Reference proteome</keyword>
<organism evidence="2 3">
    <name type="scientific">Dendrobium nobile</name>
    <name type="common">Orchid</name>
    <dbReference type="NCBI Taxonomy" id="94219"/>
    <lineage>
        <taxon>Eukaryota</taxon>
        <taxon>Viridiplantae</taxon>
        <taxon>Streptophyta</taxon>
        <taxon>Embryophyta</taxon>
        <taxon>Tracheophyta</taxon>
        <taxon>Spermatophyta</taxon>
        <taxon>Magnoliopsida</taxon>
        <taxon>Liliopsida</taxon>
        <taxon>Asparagales</taxon>
        <taxon>Orchidaceae</taxon>
        <taxon>Epidendroideae</taxon>
        <taxon>Malaxideae</taxon>
        <taxon>Dendrobiinae</taxon>
        <taxon>Dendrobium</taxon>
    </lineage>
</organism>
<keyword evidence="1" id="KW-0472">Membrane</keyword>
<gene>
    <name evidence="2" type="ORF">KFK09_017849</name>
</gene>
<feature type="transmembrane region" description="Helical" evidence="1">
    <location>
        <begin position="185"/>
        <end position="202"/>
    </location>
</feature>
<name>A0A8T3AU45_DENNO</name>
<feature type="transmembrane region" description="Helical" evidence="1">
    <location>
        <begin position="153"/>
        <end position="173"/>
    </location>
</feature>
<dbReference type="Proteomes" id="UP000829196">
    <property type="component" value="Unassembled WGS sequence"/>
</dbReference>
<evidence type="ECO:0000313" key="2">
    <source>
        <dbReference type="EMBL" id="KAI0499641.1"/>
    </source>
</evidence>
<accession>A0A8T3AU45</accession>
<evidence type="ECO:0000256" key="1">
    <source>
        <dbReference type="SAM" id="Phobius"/>
    </source>
</evidence>